<organism evidence="3 4">
    <name type="scientific">Paenibacillus glycinis</name>
    <dbReference type="NCBI Taxonomy" id="2697035"/>
    <lineage>
        <taxon>Bacteria</taxon>
        <taxon>Bacillati</taxon>
        <taxon>Bacillota</taxon>
        <taxon>Bacilli</taxon>
        <taxon>Bacillales</taxon>
        <taxon>Paenibacillaceae</taxon>
        <taxon>Paenibacillus</taxon>
    </lineage>
</organism>
<comment type="caution">
    <text evidence="3">The sequence shown here is derived from an EMBL/GenBank/DDBJ whole genome shotgun (WGS) entry which is preliminary data.</text>
</comment>
<sequence length="91" mass="9467">MTKTKTLAAGLSLALLLSFAAEAAGSGTADAAAKTYRNCTELNKAYKGGVARSASVKNKGGKTKYKPFVSQALYDANSKSDRDKDGIACEK</sequence>
<keyword evidence="4" id="KW-1185">Reference proteome</keyword>
<accession>A0ABW9XZ20</accession>
<feature type="signal peptide" evidence="1">
    <location>
        <begin position="1"/>
        <end position="23"/>
    </location>
</feature>
<evidence type="ECO:0000256" key="1">
    <source>
        <dbReference type="SAM" id="SignalP"/>
    </source>
</evidence>
<feature type="domain" description="Excalibur calcium-binding" evidence="2">
    <location>
        <begin position="35"/>
        <end position="90"/>
    </location>
</feature>
<dbReference type="EMBL" id="JAAAMV010000033">
    <property type="protein sequence ID" value="NBD27984.1"/>
    <property type="molecule type" value="Genomic_DNA"/>
</dbReference>
<protein>
    <recommendedName>
        <fullName evidence="2">Excalibur calcium-binding domain-containing protein</fullName>
    </recommendedName>
</protein>
<dbReference type="Pfam" id="PF05901">
    <property type="entry name" value="Excalibur"/>
    <property type="match status" value="1"/>
</dbReference>
<feature type="chain" id="PRO_5045538855" description="Excalibur calcium-binding domain-containing protein" evidence="1">
    <location>
        <begin position="24"/>
        <end position="91"/>
    </location>
</feature>
<dbReference type="Proteomes" id="UP000665561">
    <property type="component" value="Unassembled WGS sequence"/>
</dbReference>
<gene>
    <name evidence="3" type="ORF">GT019_29305</name>
</gene>
<name>A0ABW9XZ20_9BACL</name>
<keyword evidence="1" id="KW-0732">Signal</keyword>
<reference evidence="3 4" key="1">
    <citation type="submission" date="2020-01" db="EMBL/GenBank/DDBJ databases">
        <title>Paenibacillus soybeanensis sp. nov. isolated from the nodules of soybean (Glycine max(L.) Merr).</title>
        <authorList>
            <person name="Wang H."/>
        </authorList>
    </citation>
    <scope>NUCLEOTIDE SEQUENCE [LARGE SCALE GENOMIC DNA]</scope>
    <source>
        <strain evidence="3 4">T1</strain>
    </source>
</reference>
<dbReference type="RefSeq" id="WP_161747005.1">
    <property type="nucleotide sequence ID" value="NZ_JAAAMV010000033.1"/>
</dbReference>
<proteinExistence type="predicted"/>
<evidence type="ECO:0000259" key="2">
    <source>
        <dbReference type="SMART" id="SM00894"/>
    </source>
</evidence>
<dbReference type="SMART" id="SM00894">
    <property type="entry name" value="Excalibur"/>
    <property type="match status" value="1"/>
</dbReference>
<evidence type="ECO:0000313" key="3">
    <source>
        <dbReference type="EMBL" id="NBD27984.1"/>
    </source>
</evidence>
<evidence type="ECO:0000313" key="4">
    <source>
        <dbReference type="Proteomes" id="UP000665561"/>
    </source>
</evidence>
<dbReference type="InterPro" id="IPR008613">
    <property type="entry name" value="Excalibur_Ca-bd_domain"/>
</dbReference>